<evidence type="ECO:0000313" key="2">
    <source>
        <dbReference type="EMBL" id="MDQ0382613.1"/>
    </source>
</evidence>
<evidence type="ECO:0000313" key="3">
    <source>
        <dbReference type="Proteomes" id="UP001229651"/>
    </source>
</evidence>
<keyword evidence="3" id="KW-1185">Reference proteome</keyword>
<sequence length="191" mass="20179">MADEIEDTEEPEEPPDYADNAEPDVLLDVPHLAVEEIALDVETLRARVSLRAEVLDLLKLGVGVDAELTGVHLDIKGVDAEVLLKARLDTVAQIIDRVLTTVDRNPEIIAQAAGLVEPDREGGAETGPERGGTGTVAGFPDVAGEAVKGVDKVLDTSGRLVEGVLGGGGRKATGSRADRPKRLRGREEQPP</sequence>
<accession>A0ABU0F5F9</accession>
<feature type="compositionally biased region" description="Basic and acidic residues" evidence="1">
    <location>
        <begin position="176"/>
        <end position="191"/>
    </location>
</feature>
<proteinExistence type="predicted"/>
<dbReference type="RefSeq" id="WP_306997947.1">
    <property type="nucleotide sequence ID" value="NZ_JAUSUT010000001.1"/>
</dbReference>
<dbReference type="EMBL" id="JAUSUT010000001">
    <property type="protein sequence ID" value="MDQ0382613.1"/>
    <property type="molecule type" value="Genomic_DNA"/>
</dbReference>
<gene>
    <name evidence="2" type="ORF">FB470_006607</name>
</gene>
<feature type="region of interest" description="Disordered" evidence="1">
    <location>
        <begin position="161"/>
        <end position="191"/>
    </location>
</feature>
<evidence type="ECO:0000256" key="1">
    <source>
        <dbReference type="SAM" id="MobiDB-lite"/>
    </source>
</evidence>
<feature type="region of interest" description="Disordered" evidence="1">
    <location>
        <begin position="1"/>
        <end position="22"/>
    </location>
</feature>
<dbReference type="Proteomes" id="UP001229651">
    <property type="component" value="Unassembled WGS sequence"/>
</dbReference>
<protein>
    <submittedName>
        <fullName evidence="2">Uncharacterized protein</fullName>
    </submittedName>
</protein>
<organism evidence="2 3">
    <name type="scientific">Amycolatopsis thermophila</name>
    <dbReference type="NCBI Taxonomy" id="206084"/>
    <lineage>
        <taxon>Bacteria</taxon>
        <taxon>Bacillati</taxon>
        <taxon>Actinomycetota</taxon>
        <taxon>Actinomycetes</taxon>
        <taxon>Pseudonocardiales</taxon>
        <taxon>Pseudonocardiaceae</taxon>
        <taxon>Amycolatopsis</taxon>
    </lineage>
</organism>
<name>A0ABU0F5F9_9PSEU</name>
<reference evidence="2 3" key="1">
    <citation type="submission" date="2023-07" db="EMBL/GenBank/DDBJ databases">
        <title>Sequencing the genomes of 1000 actinobacteria strains.</title>
        <authorList>
            <person name="Klenk H.-P."/>
        </authorList>
    </citation>
    <scope>NUCLEOTIDE SEQUENCE [LARGE SCALE GENOMIC DNA]</scope>
    <source>
        <strain evidence="2 3">DSM 45805</strain>
    </source>
</reference>
<feature type="region of interest" description="Disordered" evidence="1">
    <location>
        <begin position="118"/>
        <end position="138"/>
    </location>
</feature>
<comment type="caution">
    <text evidence="2">The sequence shown here is derived from an EMBL/GenBank/DDBJ whole genome shotgun (WGS) entry which is preliminary data.</text>
</comment>